<evidence type="ECO:0000313" key="3">
    <source>
        <dbReference type="Proteomes" id="UP000053237"/>
    </source>
</evidence>
<dbReference type="InParanoid" id="A0A024GMB9"/>
<name>A0A024GMB9_9STRA</name>
<keyword evidence="1" id="KW-0175">Coiled coil</keyword>
<protein>
    <submittedName>
        <fullName evidence="2">Uncharacterized protein</fullName>
    </submittedName>
</protein>
<evidence type="ECO:0000256" key="1">
    <source>
        <dbReference type="SAM" id="Coils"/>
    </source>
</evidence>
<dbReference type="AlphaFoldDB" id="A0A024GMB9"/>
<comment type="caution">
    <text evidence="2">The sequence shown here is derived from an EMBL/GenBank/DDBJ whole genome shotgun (WGS) entry which is preliminary data.</text>
</comment>
<proteinExistence type="predicted"/>
<gene>
    <name evidence="2" type="ORF">BN9_086940</name>
</gene>
<dbReference type="Proteomes" id="UP000053237">
    <property type="component" value="Unassembled WGS sequence"/>
</dbReference>
<dbReference type="EMBL" id="CAIX01000180">
    <property type="protein sequence ID" value="CCI47687.1"/>
    <property type="molecule type" value="Genomic_DNA"/>
</dbReference>
<feature type="coiled-coil region" evidence="1">
    <location>
        <begin position="11"/>
        <end position="86"/>
    </location>
</feature>
<accession>A0A024GMB9</accession>
<reference evidence="2 3" key="1">
    <citation type="submission" date="2012-05" db="EMBL/GenBank/DDBJ databases">
        <title>Recombination and specialization in a pathogen metapopulation.</title>
        <authorList>
            <person name="Gardiner A."/>
            <person name="Kemen E."/>
            <person name="Schultz-Larsen T."/>
            <person name="MacLean D."/>
            <person name="Van Oosterhout C."/>
            <person name="Jones J.D.G."/>
        </authorList>
    </citation>
    <scope>NUCLEOTIDE SEQUENCE [LARGE SCALE GENOMIC DNA]</scope>
    <source>
        <strain evidence="2 3">Ac Nc2</strain>
    </source>
</reference>
<evidence type="ECO:0000313" key="2">
    <source>
        <dbReference type="EMBL" id="CCI47687.1"/>
    </source>
</evidence>
<keyword evidence="3" id="KW-1185">Reference proteome</keyword>
<sequence>MDFKSLRKDIIERLEEENRIYTQEYTQLIRLLSSSEQNARALQEKLQSKKLQEKTLKQVGALHVQNEQLLKERACLKAMIYKLEKDLVKKEKDLVESKAALSITFSLIVGLVSEWTMYFLEETQKSLTLMQNKSDQDAQSLQSYRDSIHLLENELIQLMAPIK</sequence>
<organism evidence="2 3">
    <name type="scientific">Albugo candida</name>
    <dbReference type="NCBI Taxonomy" id="65357"/>
    <lineage>
        <taxon>Eukaryota</taxon>
        <taxon>Sar</taxon>
        <taxon>Stramenopiles</taxon>
        <taxon>Oomycota</taxon>
        <taxon>Peronosporomycetes</taxon>
        <taxon>Albuginales</taxon>
        <taxon>Albuginaceae</taxon>
        <taxon>Albugo</taxon>
    </lineage>
</organism>